<name>A0ABW2S2U0_9NOCA</name>
<dbReference type="PROSITE" id="PS00383">
    <property type="entry name" value="TYR_PHOSPHATASE_1"/>
    <property type="match status" value="1"/>
</dbReference>
<feature type="signal peptide" evidence="2">
    <location>
        <begin position="1"/>
        <end position="29"/>
    </location>
</feature>
<dbReference type="InterPro" id="IPR029021">
    <property type="entry name" value="Prot-tyrosine_phosphatase-like"/>
</dbReference>
<protein>
    <submittedName>
        <fullName evidence="3">Tyrosine-protein phosphatase</fullName>
    </submittedName>
</protein>
<feature type="chain" id="PRO_5046753988" evidence="2">
    <location>
        <begin position="30"/>
        <end position="299"/>
    </location>
</feature>
<evidence type="ECO:0000256" key="1">
    <source>
        <dbReference type="ARBA" id="ARBA00009580"/>
    </source>
</evidence>
<dbReference type="SUPFAM" id="SSF52799">
    <property type="entry name" value="(Phosphotyrosine protein) phosphatases II"/>
    <property type="match status" value="1"/>
</dbReference>
<reference evidence="4" key="1">
    <citation type="journal article" date="2019" name="Int. J. Syst. Evol. Microbiol.">
        <title>The Global Catalogue of Microorganisms (GCM) 10K type strain sequencing project: providing services to taxonomists for standard genome sequencing and annotation.</title>
        <authorList>
            <consortium name="The Broad Institute Genomics Platform"/>
            <consortium name="The Broad Institute Genome Sequencing Center for Infectious Disease"/>
            <person name="Wu L."/>
            <person name="Ma J."/>
        </authorList>
    </citation>
    <scope>NUCLEOTIDE SEQUENCE [LARGE SCALE GENOMIC DNA]</scope>
    <source>
        <strain evidence="4">ICMP 19430</strain>
    </source>
</reference>
<dbReference type="InterPro" id="IPR016130">
    <property type="entry name" value="Tyr_Pase_AS"/>
</dbReference>
<dbReference type="EMBL" id="JBHTCS010000024">
    <property type="protein sequence ID" value="MFC7450051.1"/>
    <property type="molecule type" value="Genomic_DNA"/>
</dbReference>
<sequence length="299" mass="31086">MTLHLRRAAATSLLCGVLVAQPLMGTAFANPLDALFAPTSSDSAPGQPADAPRFAGVDNFRDVAGTGAGYTGADGGHVRKGLFYRSNAVVPDDADLATLEDLHAAAVYDLRTPDEVSAKPDRVPAGAAYVNIPILSGDLTGAAAQLRSPEGARAFMQDMNRGFVTGSGERAGFRQLLTELANTDGPQVVHCTAGKDRTGWASFLLLSIAGVPRETIMSDYLLTNEYSSASIAATRAQIVAAHGEQVAAIYTPLLGVEASYLEAGIAELDAIHGSVENYLKDGLDLDGGIIADLKDTLLG</sequence>
<dbReference type="PANTHER" id="PTHR31126">
    <property type="entry name" value="TYROSINE-PROTEIN PHOSPHATASE"/>
    <property type="match status" value="1"/>
</dbReference>
<dbReference type="PANTHER" id="PTHR31126:SF1">
    <property type="entry name" value="TYROSINE SPECIFIC PROTEIN PHOSPHATASES DOMAIN-CONTAINING PROTEIN"/>
    <property type="match status" value="1"/>
</dbReference>
<proteinExistence type="inferred from homology"/>
<dbReference type="InterPro" id="IPR026893">
    <property type="entry name" value="Tyr/Ser_Pase_IphP-type"/>
</dbReference>
<comment type="similarity">
    <text evidence="1">Belongs to the protein-tyrosine phosphatase family.</text>
</comment>
<comment type="caution">
    <text evidence="3">The sequence shown here is derived from an EMBL/GenBank/DDBJ whole genome shotgun (WGS) entry which is preliminary data.</text>
</comment>
<dbReference type="Gene3D" id="3.90.190.10">
    <property type="entry name" value="Protein tyrosine phosphatase superfamily"/>
    <property type="match status" value="1"/>
</dbReference>
<evidence type="ECO:0000256" key="2">
    <source>
        <dbReference type="SAM" id="SignalP"/>
    </source>
</evidence>
<dbReference type="Pfam" id="PF13350">
    <property type="entry name" value="Y_phosphatase3"/>
    <property type="match status" value="1"/>
</dbReference>
<evidence type="ECO:0000313" key="3">
    <source>
        <dbReference type="EMBL" id="MFC7450051.1"/>
    </source>
</evidence>
<dbReference type="Proteomes" id="UP001596484">
    <property type="component" value="Unassembled WGS sequence"/>
</dbReference>
<accession>A0ABW2S2U0</accession>
<evidence type="ECO:0000313" key="4">
    <source>
        <dbReference type="Proteomes" id="UP001596484"/>
    </source>
</evidence>
<dbReference type="RefSeq" id="WP_378407631.1">
    <property type="nucleotide sequence ID" value="NZ_JBHTCS010000024.1"/>
</dbReference>
<keyword evidence="2" id="KW-0732">Signal</keyword>
<keyword evidence="4" id="KW-1185">Reference proteome</keyword>
<gene>
    <name evidence="3" type="ORF">ACFQS9_19315</name>
</gene>
<organism evidence="3 4">
    <name type="scientific">Rhodococcus daqingensis</name>
    <dbReference type="NCBI Taxonomy" id="2479363"/>
    <lineage>
        <taxon>Bacteria</taxon>
        <taxon>Bacillati</taxon>
        <taxon>Actinomycetota</taxon>
        <taxon>Actinomycetes</taxon>
        <taxon>Mycobacteriales</taxon>
        <taxon>Nocardiaceae</taxon>
        <taxon>Rhodococcus</taxon>
    </lineage>
</organism>